<dbReference type="InterPro" id="IPR015943">
    <property type="entry name" value="WD40/YVTN_repeat-like_dom_sf"/>
</dbReference>
<gene>
    <name evidence="6" type="ORF">TCAL_09583</name>
</gene>
<dbReference type="AlphaFoldDB" id="A0A553PGT5"/>
<keyword evidence="3" id="KW-0677">Repeat</keyword>
<feature type="compositionally biased region" description="Polar residues" evidence="5">
    <location>
        <begin position="478"/>
        <end position="495"/>
    </location>
</feature>
<sequence>MPKVWSEYLFDRSLGATSPVRGGAWSHGQCLAQLHQSWTGPGSVGAAQDARPATTSYRGLALEPSLAGGIYNLDYNPDGSVVVAACEQRNILLCDPRLQRVVNIVYKAHNDGVNCVRFLDQHTFATCSDDNTVALWDARYLDSRLRTLAGHSNWVKNIEFSAKDQLLLSSGFDGAVYLWDIKKCSESEPNHRKILYSNGLMRMKMSQGSERMVITTMNGYIMVIHDLDLHHLESDLYGFKANTYRLMQISGQMMPGAIEYSRLFQNKRNRIEFISDFPADNDAEIISSLEIHPQGWVAVTRNVSADEGSEWCCVHDIHSPAQESMSSLEDEQSRLPLDPSSPRIRGNASSRRSSSSGLFRLANYLASSNRLGSSNPPQRAGEGDDPNPESSANPMPVGEGTLAREITTDGDRPRIHIRSRAVAMESLQILQTLARRYEMAGEEAESSGNGESEVGGESDVPHRRRRRTRLLAEGSEDASGSSPNSNDLRAASSPSFEGANPMVIDVRSPYHHRVVRKVPLKEANIHLNLPRLTHYIQESHTGQGFIKEISFSPDGRVFCSPFGFGVRILAFDPKCQDLSDTIHEVESNGPRELHEVGLIKGHHSGSVLSCAFSPTQHILVTGCRNGQIAWHHPAL</sequence>
<feature type="region of interest" description="Disordered" evidence="5">
    <location>
        <begin position="368"/>
        <end position="414"/>
    </location>
</feature>
<dbReference type="SMART" id="SM00320">
    <property type="entry name" value="WD40"/>
    <property type="match status" value="4"/>
</dbReference>
<name>A0A553PGT5_TIGCA</name>
<proteinExistence type="inferred from homology"/>
<evidence type="ECO:0000256" key="2">
    <source>
        <dbReference type="ARBA" id="ARBA00022574"/>
    </source>
</evidence>
<comment type="caution">
    <text evidence="6">The sequence shown here is derived from an EMBL/GenBank/DDBJ whole genome shotgun (WGS) entry which is preliminary data.</text>
</comment>
<dbReference type="InterPro" id="IPR019775">
    <property type="entry name" value="WD40_repeat_CS"/>
</dbReference>
<dbReference type="PROSITE" id="PS50294">
    <property type="entry name" value="WD_REPEATS_REGION"/>
    <property type="match status" value="2"/>
</dbReference>
<feature type="repeat" description="WD" evidence="4">
    <location>
        <begin position="106"/>
        <end position="137"/>
    </location>
</feature>
<keyword evidence="2 4" id="KW-0853">WD repeat</keyword>
<dbReference type="STRING" id="6832.A0A553PGT5"/>
<dbReference type="PROSITE" id="PS00678">
    <property type="entry name" value="WD_REPEATS_1"/>
    <property type="match status" value="1"/>
</dbReference>
<evidence type="ECO:0000313" key="7">
    <source>
        <dbReference type="Proteomes" id="UP000318571"/>
    </source>
</evidence>
<dbReference type="SUPFAM" id="SSF50978">
    <property type="entry name" value="WD40 repeat-like"/>
    <property type="match status" value="1"/>
</dbReference>
<dbReference type="InterPro" id="IPR039085">
    <property type="entry name" value="DCA10"/>
</dbReference>
<feature type="region of interest" description="Disordered" evidence="5">
    <location>
        <begin position="322"/>
        <end position="355"/>
    </location>
</feature>
<protein>
    <submittedName>
        <fullName evidence="6">Uncharacterized protein</fullName>
    </submittedName>
</protein>
<feature type="compositionally biased region" description="Polar residues" evidence="5">
    <location>
        <begin position="368"/>
        <end position="377"/>
    </location>
</feature>
<dbReference type="PROSITE" id="PS50082">
    <property type="entry name" value="WD_REPEATS_2"/>
    <property type="match status" value="2"/>
</dbReference>
<evidence type="ECO:0000256" key="4">
    <source>
        <dbReference type="PROSITE-ProRule" id="PRU00221"/>
    </source>
</evidence>
<reference evidence="6 7" key="1">
    <citation type="journal article" date="2018" name="Nat. Ecol. Evol.">
        <title>Genomic signatures of mitonuclear coevolution across populations of Tigriopus californicus.</title>
        <authorList>
            <person name="Barreto F.S."/>
            <person name="Watson E.T."/>
            <person name="Lima T.G."/>
            <person name="Willett C.S."/>
            <person name="Edmands S."/>
            <person name="Li W."/>
            <person name="Burton R.S."/>
        </authorList>
    </citation>
    <scope>NUCLEOTIDE SEQUENCE [LARGE SCALE GENOMIC DNA]</scope>
    <source>
        <strain evidence="6 7">San Diego</strain>
    </source>
</reference>
<dbReference type="OMA" id="IVWHQPV"/>
<dbReference type="OrthoDB" id="20669at2759"/>
<organism evidence="6 7">
    <name type="scientific">Tigriopus californicus</name>
    <name type="common">Marine copepod</name>
    <dbReference type="NCBI Taxonomy" id="6832"/>
    <lineage>
        <taxon>Eukaryota</taxon>
        <taxon>Metazoa</taxon>
        <taxon>Ecdysozoa</taxon>
        <taxon>Arthropoda</taxon>
        <taxon>Crustacea</taxon>
        <taxon>Multicrustacea</taxon>
        <taxon>Hexanauplia</taxon>
        <taxon>Copepoda</taxon>
        <taxon>Harpacticoida</taxon>
        <taxon>Harpacticidae</taxon>
        <taxon>Tigriopus</taxon>
    </lineage>
</organism>
<feature type="region of interest" description="Disordered" evidence="5">
    <location>
        <begin position="440"/>
        <end position="500"/>
    </location>
</feature>
<dbReference type="PANTHER" id="PTHR14588:SF2">
    <property type="entry name" value="DDB1- AND CUL4-ASSOCIATED FACTOR 10"/>
    <property type="match status" value="1"/>
</dbReference>
<dbReference type="InterPro" id="IPR036322">
    <property type="entry name" value="WD40_repeat_dom_sf"/>
</dbReference>
<dbReference type="InterPro" id="IPR001680">
    <property type="entry name" value="WD40_rpt"/>
</dbReference>
<dbReference type="GO" id="GO:0080008">
    <property type="term" value="C:Cul4-RING E3 ubiquitin ligase complex"/>
    <property type="evidence" value="ECO:0007669"/>
    <property type="project" value="TreeGrafter"/>
</dbReference>
<dbReference type="Proteomes" id="UP000318571">
    <property type="component" value="Chromosome 5"/>
</dbReference>
<dbReference type="PANTHER" id="PTHR14588">
    <property type="entry name" value="DDB1- AND CUL4-ASSOCIATED FACTOR 10"/>
    <property type="match status" value="1"/>
</dbReference>
<accession>A0A553PGT5</accession>
<evidence type="ECO:0000256" key="3">
    <source>
        <dbReference type="ARBA" id="ARBA00022737"/>
    </source>
</evidence>
<feature type="repeat" description="WD" evidence="4">
    <location>
        <begin position="148"/>
        <end position="182"/>
    </location>
</feature>
<dbReference type="Gene3D" id="2.130.10.10">
    <property type="entry name" value="YVTN repeat-like/Quinoprotein amine dehydrogenase"/>
    <property type="match status" value="2"/>
</dbReference>
<evidence type="ECO:0000256" key="5">
    <source>
        <dbReference type="SAM" id="MobiDB-lite"/>
    </source>
</evidence>
<dbReference type="Pfam" id="PF00400">
    <property type="entry name" value="WD40"/>
    <property type="match status" value="3"/>
</dbReference>
<evidence type="ECO:0000313" key="6">
    <source>
        <dbReference type="EMBL" id="TRY76891.1"/>
    </source>
</evidence>
<keyword evidence="7" id="KW-1185">Reference proteome</keyword>
<evidence type="ECO:0000256" key="1">
    <source>
        <dbReference type="ARBA" id="ARBA00005903"/>
    </source>
</evidence>
<comment type="similarity">
    <text evidence="1">Belongs to the WD repeat DCAF10 family.</text>
</comment>
<feature type="compositionally biased region" description="Low complexity" evidence="5">
    <location>
        <begin position="446"/>
        <end position="458"/>
    </location>
</feature>
<dbReference type="EMBL" id="VCGU01000004">
    <property type="protein sequence ID" value="TRY76891.1"/>
    <property type="molecule type" value="Genomic_DNA"/>
</dbReference>